<dbReference type="STRING" id="651662.SAMN04488069_101130"/>
<sequence length="317" mass="34117">MIRFLFAPLLLLLSLLSACQFDAGTVICEDGTGPQLPVPTTIRELQTQLGAARQTFTYTPGQANTFVGSQRTVVTIPGDAFVRNGRPLTVPIQLTLREIYRRADMVLSNTPTVAYGAALESAGEVFLRAEQDTAVRMSPGAIIQIQTQNPPNLVSRDSMQLFVSGPAGGTCFSWYLNPDFGSGMTPTPTGNLISIGSALYNSGIGWFNCDRFYYTPSALPIVVNVPGTNIDPTTNTSVFAVFRDFNGAVAVCDFTPPNTFRAAQMPQGARVSIVVMRTVDNKLYYGRQDGTLQAGVPFTPALNEISVAALLTELNTL</sequence>
<proteinExistence type="predicted"/>
<evidence type="ECO:0000313" key="2">
    <source>
        <dbReference type="EMBL" id="SDX35932.1"/>
    </source>
</evidence>
<evidence type="ECO:0000313" key="3">
    <source>
        <dbReference type="Proteomes" id="UP000199249"/>
    </source>
</evidence>
<dbReference type="PROSITE" id="PS51257">
    <property type="entry name" value="PROKAR_LIPOPROTEIN"/>
    <property type="match status" value="1"/>
</dbReference>
<name>A0A1H3B1W8_9BACT</name>
<gene>
    <name evidence="2" type="ORF">SAMN04488069_101130</name>
</gene>
<dbReference type="OrthoDB" id="1488726at2"/>
<accession>A0A1H3B1W8</accession>
<dbReference type="AlphaFoldDB" id="A0A1H3B1W8"/>
<dbReference type="Proteomes" id="UP000199249">
    <property type="component" value="Unassembled WGS sequence"/>
</dbReference>
<keyword evidence="1" id="KW-0732">Signal</keyword>
<feature type="signal peptide" evidence="1">
    <location>
        <begin position="1"/>
        <end position="23"/>
    </location>
</feature>
<feature type="chain" id="PRO_5011484787" evidence="1">
    <location>
        <begin position="24"/>
        <end position="317"/>
    </location>
</feature>
<dbReference type="EMBL" id="FNOV01000001">
    <property type="protein sequence ID" value="SDX35932.1"/>
    <property type="molecule type" value="Genomic_DNA"/>
</dbReference>
<evidence type="ECO:0000256" key="1">
    <source>
        <dbReference type="SAM" id="SignalP"/>
    </source>
</evidence>
<keyword evidence="3" id="KW-1185">Reference proteome</keyword>
<organism evidence="2 3">
    <name type="scientific">Hymenobacter psychrophilus</name>
    <dbReference type="NCBI Taxonomy" id="651662"/>
    <lineage>
        <taxon>Bacteria</taxon>
        <taxon>Pseudomonadati</taxon>
        <taxon>Bacteroidota</taxon>
        <taxon>Cytophagia</taxon>
        <taxon>Cytophagales</taxon>
        <taxon>Hymenobacteraceae</taxon>
        <taxon>Hymenobacter</taxon>
    </lineage>
</organism>
<protein>
    <submittedName>
        <fullName evidence="2">Outer membrane protein assembly factor BamB</fullName>
    </submittedName>
</protein>
<dbReference type="RefSeq" id="WP_092736830.1">
    <property type="nucleotide sequence ID" value="NZ_FNOV01000001.1"/>
</dbReference>
<reference evidence="3" key="1">
    <citation type="submission" date="2016-10" db="EMBL/GenBank/DDBJ databases">
        <authorList>
            <person name="Varghese N."/>
            <person name="Submissions S."/>
        </authorList>
    </citation>
    <scope>NUCLEOTIDE SEQUENCE [LARGE SCALE GENOMIC DNA]</scope>
    <source>
        <strain evidence="3">CGMCC 1.8975</strain>
    </source>
</reference>